<comment type="similarity">
    <text evidence="4">Belongs to the zinc-containing alcohol dehydrogenase family.</text>
</comment>
<dbReference type="InterPro" id="IPR002328">
    <property type="entry name" value="ADH_Zn_CS"/>
</dbReference>
<dbReference type="EC" id="1.1.1.-" evidence="6"/>
<evidence type="ECO:0000256" key="2">
    <source>
        <dbReference type="ARBA" id="ARBA00022833"/>
    </source>
</evidence>
<proteinExistence type="inferred from homology"/>
<dbReference type="InterPro" id="IPR013154">
    <property type="entry name" value="ADH-like_N"/>
</dbReference>
<dbReference type="InterPro" id="IPR011032">
    <property type="entry name" value="GroES-like_sf"/>
</dbReference>
<dbReference type="SUPFAM" id="SSF50129">
    <property type="entry name" value="GroES-like"/>
    <property type="match status" value="1"/>
</dbReference>
<dbReference type="PANTHER" id="PTHR43401">
    <property type="entry name" value="L-THREONINE 3-DEHYDROGENASE"/>
    <property type="match status" value="1"/>
</dbReference>
<dbReference type="EMBL" id="JACIDX010000015">
    <property type="protein sequence ID" value="MBB3956600.1"/>
    <property type="molecule type" value="Genomic_DNA"/>
</dbReference>
<dbReference type="InterPro" id="IPR036291">
    <property type="entry name" value="NAD(P)-bd_dom_sf"/>
</dbReference>
<evidence type="ECO:0000256" key="3">
    <source>
        <dbReference type="ARBA" id="ARBA00023002"/>
    </source>
</evidence>
<dbReference type="InterPro" id="IPR050129">
    <property type="entry name" value="Zn_alcohol_dh"/>
</dbReference>
<dbReference type="GO" id="GO:0052587">
    <property type="term" value="F:diacetyl reductase ((R)-acetoin forming) (NAD+) activity"/>
    <property type="evidence" value="ECO:0007669"/>
    <property type="project" value="UniProtKB-EC"/>
</dbReference>
<gene>
    <name evidence="6" type="ORF">GGR38_003566</name>
</gene>
<dbReference type="InterPro" id="IPR013149">
    <property type="entry name" value="ADH-like_C"/>
</dbReference>
<dbReference type="GO" id="GO:0000721">
    <property type="term" value="F:(R,R)-butanediol dehydrogenase activity"/>
    <property type="evidence" value="ECO:0007669"/>
    <property type="project" value="UniProtKB-EC"/>
</dbReference>
<reference evidence="6 7" key="1">
    <citation type="submission" date="2020-08" db="EMBL/GenBank/DDBJ databases">
        <title>Genomic Encyclopedia of Type Strains, Phase IV (KMG-IV): sequencing the most valuable type-strain genomes for metagenomic binning, comparative biology and taxonomic classification.</title>
        <authorList>
            <person name="Goeker M."/>
        </authorList>
    </citation>
    <scope>NUCLEOTIDE SEQUENCE [LARGE SCALE GENOMIC DNA]</scope>
    <source>
        <strain evidence="6 7">DSM 27057</strain>
    </source>
</reference>
<evidence type="ECO:0000313" key="7">
    <source>
        <dbReference type="Proteomes" id="UP000548867"/>
    </source>
</evidence>
<evidence type="ECO:0000313" key="6">
    <source>
        <dbReference type="EMBL" id="MBB3956600.1"/>
    </source>
</evidence>
<dbReference type="Pfam" id="PF08240">
    <property type="entry name" value="ADH_N"/>
    <property type="match status" value="1"/>
</dbReference>
<dbReference type="PANTHER" id="PTHR43401:SF5">
    <property type="entry name" value="ALCOHOL DEHYDROGENASE-RELATED"/>
    <property type="match status" value="1"/>
</dbReference>
<dbReference type="PROSITE" id="PS00059">
    <property type="entry name" value="ADH_ZINC"/>
    <property type="match status" value="1"/>
</dbReference>
<organism evidence="6 7">
    <name type="scientific">Novosphingobium sediminicola</name>
    <dbReference type="NCBI Taxonomy" id="563162"/>
    <lineage>
        <taxon>Bacteria</taxon>
        <taxon>Pseudomonadati</taxon>
        <taxon>Pseudomonadota</taxon>
        <taxon>Alphaproteobacteria</taxon>
        <taxon>Sphingomonadales</taxon>
        <taxon>Sphingomonadaceae</taxon>
        <taxon>Novosphingobium</taxon>
    </lineage>
</organism>
<evidence type="ECO:0000256" key="1">
    <source>
        <dbReference type="ARBA" id="ARBA00022723"/>
    </source>
</evidence>
<dbReference type="Gene3D" id="3.40.50.720">
    <property type="entry name" value="NAD(P)-binding Rossmann-like Domain"/>
    <property type="match status" value="1"/>
</dbReference>
<keyword evidence="3 6" id="KW-0560">Oxidoreductase</keyword>
<keyword evidence="7" id="KW-1185">Reference proteome</keyword>
<dbReference type="EC" id="1.1.1.303" evidence="6"/>
<dbReference type="SUPFAM" id="SSF51735">
    <property type="entry name" value="NAD(P)-binding Rossmann-fold domains"/>
    <property type="match status" value="1"/>
</dbReference>
<comment type="cofactor">
    <cofactor evidence="4">
        <name>Zn(2+)</name>
        <dbReference type="ChEBI" id="CHEBI:29105"/>
    </cofactor>
</comment>
<accession>A0A7W6CMS4</accession>
<dbReference type="SMART" id="SM00829">
    <property type="entry name" value="PKS_ER"/>
    <property type="match status" value="1"/>
</dbReference>
<protein>
    <submittedName>
        <fullName evidence="6">(R,R)-butanediol dehydrogenase/meso-butanediol dehydrogenase/diacetyl reductase</fullName>
        <ecNumber evidence="6">1.1.1.-</ecNumber>
        <ecNumber evidence="6">1.1.1.303</ecNumber>
        <ecNumber evidence="6">1.1.1.4</ecNumber>
    </submittedName>
</protein>
<comment type="caution">
    <text evidence="6">The sequence shown here is derived from an EMBL/GenBank/DDBJ whole genome shotgun (WGS) entry which is preliminary data.</text>
</comment>
<keyword evidence="1 4" id="KW-0479">Metal-binding</keyword>
<name>A0A7W6CMS4_9SPHN</name>
<dbReference type="RefSeq" id="WP_183627471.1">
    <property type="nucleotide sequence ID" value="NZ_JACIDX010000015.1"/>
</dbReference>
<dbReference type="AlphaFoldDB" id="A0A7W6CMS4"/>
<evidence type="ECO:0000256" key="4">
    <source>
        <dbReference type="RuleBase" id="RU361277"/>
    </source>
</evidence>
<keyword evidence="2 4" id="KW-0862">Zinc</keyword>
<dbReference type="GO" id="GO:0008270">
    <property type="term" value="F:zinc ion binding"/>
    <property type="evidence" value="ECO:0007669"/>
    <property type="project" value="InterPro"/>
</dbReference>
<dbReference type="Proteomes" id="UP000548867">
    <property type="component" value="Unassembled WGS sequence"/>
</dbReference>
<dbReference type="Gene3D" id="3.90.180.10">
    <property type="entry name" value="Medium-chain alcohol dehydrogenases, catalytic domain"/>
    <property type="match status" value="1"/>
</dbReference>
<dbReference type="Pfam" id="PF00107">
    <property type="entry name" value="ADH_zinc_N"/>
    <property type="match status" value="1"/>
</dbReference>
<feature type="domain" description="Enoyl reductase (ER)" evidence="5">
    <location>
        <begin position="8"/>
        <end position="331"/>
    </location>
</feature>
<evidence type="ECO:0000259" key="5">
    <source>
        <dbReference type="SMART" id="SM00829"/>
    </source>
</evidence>
<dbReference type="EC" id="1.1.1.4" evidence="6"/>
<sequence>MRAVVMQGLHRPLALETLPDPTPNAGEIVVKVGRCGICGSDLHMTEDPAYGMTAGSVLGHEFAGEVVALGKDVEGFVTGDLLAVSPLKSCGHCPACVTGEVAWCEHFWLQGGGYAEYAVTRPNQCVRLPKSASLADGAIIEPLAVALHGINLSGMKTGDKVLVLGGGPIGLAAAFWARRRGARAVVVQDVAPFQAERALAMGATGFVAEPDDPVGAAERALGGKADVVIECVGRPGLIAQAVQQIRPRGTILLLGLCTQPDTFNSFAMLSKEVRLVTSAFFHRQEYEAALDALCSGAPEPRHLVSDTIALDATPERFEALRRRTHDCKVLINPFG</sequence>
<dbReference type="InterPro" id="IPR020843">
    <property type="entry name" value="ER"/>
</dbReference>